<evidence type="ECO:0000313" key="8">
    <source>
        <dbReference type="Proteomes" id="UP000002524"/>
    </source>
</evidence>
<dbReference type="STRING" id="243230.DR_2098"/>
<dbReference type="InterPro" id="IPR011701">
    <property type="entry name" value="MFS"/>
</dbReference>
<feature type="transmembrane region" description="Helical" evidence="5">
    <location>
        <begin position="62"/>
        <end position="84"/>
    </location>
</feature>
<feature type="transmembrane region" description="Helical" evidence="5">
    <location>
        <begin position="240"/>
        <end position="260"/>
    </location>
</feature>
<keyword evidence="2 5" id="KW-0812">Transmembrane</keyword>
<dbReference type="AlphaFoldDB" id="Q9RSM6"/>
<dbReference type="EnsemblBacteria" id="AAF11647">
    <property type="protein sequence ID" value="AAF11647"/>
    <property type="gene ID" value="DR_2098"/>
</dbReference>
<feature type="transmembrane region" description="Helical" evidence="5">
    <location>
        <begin position="96"/>
        <end position="120"/>
    </location>
</feature>
<dbReference type="GO" id="GO:0055085">
    <property type="term" value="P:transmembrane transport"/>
    <property type="evidence" value="ECO:0000318"/>
    <property type="project" value="GO_Central"/>
</dbReference>
<dbReference type="PANTHER" id="PTHR23501:SF154">
    <property type="entry name" value="MULTIDRUG-EFFLUX TRANSPORTER RV1634-RELATED"/>
    <property type="match status" value="1"/>
</dbReference>
<dbReference type="Proteomes" id="UP000002524">
    <property type="component" value="Chromosome 1"/>
</dbReference>
<proteinExistence type="predicted"/>
<organism evidence="7 8">
    <name type="scientific">Deinococcus radiodurans (strain ATCC 13939 / DSM 20539 / JCM 16871 / CCUG 27074 / LMG 4051 / NBRC 15346 / NCIMB 9279 / VKM B-1422 / R1)</name>
    <dbReference type="NCBI Taxonomy" id="243230"/>
    <lineage>
        <taxon>Bacteria</taxon>
        <taxon>Thermotogati</taxon>
        <taxon>Deinococcota</taxon>
        <taxon>Deinococci</taxon>
        <taxon>Deinococcales</taxon>
        <taxon>Deinococcaceae</taxon>
        <taxon>Deinococcus</taxon>
    </lineage>
</organism>
<evidence type="ECO:0000256" key="3">
    <source>
        <dbReference type="ARBA" id="ARBA00022989"/>
    </source>
</evidence>
<evidence type="ECO:0000256" key="5">
    <source>
        <dbReference type="SAM" id="Phobius"/>
    </source>
</evidence>
<feature type="transmembrane region" description="Helical" evidence="5">
    <location>
        <begin position="272"/>
        <end position="295"/>
    </location>
</feature>
<dbReference type="TCDB" id="2.A.1.3.67">
    <property type="family name" value="the major facilitator superfamily (mfs)"/>
</dbReference>
<feature type="transmembrane region" description="Helical" evidence="5">
    <location>
        <begin position="27"/>
        <end position="50"/>
    </location>
</feature>
<dbReference type="PATRIC" id="fig|243230.17.peg.2322"/>
<feature type="transmembrane region" description="Helical" evidence="5">
    <location>
        <begin position="151"/>
        <end position="170"/>
    </location>
</feature>
<dbReference type="KEGG" id="dra:DR_2098"/>
<feature type="transmembrane region" description="Helical" evidence="5">
    <location>
        <begin position="126"/>
        <end position="144"/>
    </location>
</feature>
<dbReference type="OrthoDB" id="9778875at2"/>
<protein>
    <recommendedName>
        <fullName evidence="6">Major facilitator superfamily (MFS) profile domain-containing protein</fullName>
    </recommendedName>
</protein>
<feature type="transmembrane region" description="Helical" evidence="5">
    <location>
        <begin position="366"/>
        <end position="385"/>
    </location>
</feature>
<dbReference type="InterPro" id="IPR020846">
    <property type="entry name" value="MFS_dom"/>
</dbReference>
<dbReference type="eggNOG" id="COG2814">
    <property type="taxonomic scope" value="Bacteria"/>
</dbReference>
<feature type="transmembrane region" description="Helical" evidence="5">
    <location>
        <begin position="182"/>
        <end position="204"/>
    </location>
</feature>
<feature type="transmembrane region" description="Helical" evidence="5">
    <location>
        <begin position="307"/>
        <end position="326"/>
    </location>
</feature>
<dbReference type="Pfam" id="PF07690">
    <property type="entry name" value="MFS_1"/>
    <property type="match status" value="1"/>
</dbReference>
<dbReference type="GO" id="GO:0022857">
    <property type="term" value="F:transmembrane transporter activity"/>
    <property type="evidence" value="ECO:0000318"/>
    <property type="project" value="GO_Central"/>
</dbReference>
<comment type="subcellular location">
    <subcellularLocation>
        <location evidence="1">Membrane</location>
        <topology evidence="1">Multi-pass membrane protein</topology>
    </subcellularLocation>
</comment>
<dbReference type="HOGENOM" id="CLU_000960_2_6_0"/>
<dbReference type="GO" id="GO:0005886">
    <property type="term" value="C:plasma membrane"/>
    <property type="evidence" value="ECO:0000318"/>
    <property type="project" value="GO_Central"/>
</dbReference>
<dbReference type="PIR" id="H75315">
    <property type="entry name" value="H75315"/>
</dbReference>
<dbReference type="SUPFAM" id="SSF103473">
    <property type="entry name" value="MFS general substrate transporter"/>
    <property type="match status" value="1"/>
</dbReference>
<feature type="transmembrane region" description="Helical" evidence="5">
    <location>
        <begin position="216"/>
        <end position="234"/>
    </location>
</feature>
<dbReference type="InterPro" id="IPR036259">
    <property type="entry name" value="MFS_trans_sf"/>
</dbReference>
<dbReference type="InParanoid" id="Q9RSM6"/>
<keyword evidence="4 5" id="KW-0472">Membrane</keyword>
<keyword evidence="3 5" id="KW-1133">Transmembrane helix</keyword>
<dbReference type="PaxDb" id="243230-DR_2098"/>
<evidence type="ECO:0000259" key="6">
    <source>
        <dbReference type="PROSITE" id="PS50850"/>
    </source>
</evidence>
<sequence length="462" mass="47095">MPCIVRAWPAVSSSASLSAAPSHPPRALGAGLLIVILVVAFESAAVGTMMPRVATELRGLGLYGWASSAFMLANLLGAIVAGLLTDRRGAAWGAGLGLGLFGIGLGLLALAPTMPLIVAARVVEGLGVGGLAALPFVVIPAAYAGQAQARMLAAVSSMWLVPGLIGPPLASAVAEAWSWRVVFGGLAGLLVLAAPLCLLPLRTLPRSSAPKSSKRILWPALALLLAAAALIEGLRRPDALGAALTVAGLVGVVIAMRPLFPAGLWTLRPGLPSALAVRGFIAFAQMGLGPFMTLALRRLHDLSLRDAGWIISIGGIAWTTGAWLQAQLEKKYGPGSRLARIRGGAAVLTAGLVLAALGVLGPLPVWAAYLGWLVAGTGMGVAYNSNSLWAMSHVSTEERGQLSGQWANIEVLMVALSAGIGGALVARLPLTQALTLAFGMCILASLVPWAAARRLESGPGGA</sequence>
<evidence type="ECO:0000256" key="4">
    <source>
        <dbReference type="ARBA" id="ARBA00023136"/>
    </source>
</evidence>
<evidence type="ECO:0000256" key="1">
    <source>
        <dbReference type="ARBA" id="ARBA00004141"/>
    </source>
</evidence>
<accession>Q9RSM6</accession>
<evidence type="ECO:0000313" key="7">
    <source>
        <dbReference type="EMBL" id="AAF11647.1"/>
    </source>
</evidence>
<dbReference type="PROSITE" id="PS50850">
    <property type="entry name" value="MFS"/>
    <property type="match status" value="1"/>
</dbReference>
<dbReference type="EMBL" id="AE000513">
    <property type="protein sequence ID" value="AAF11647.1"/>
    <property type="molecule type" value="Genomic_DNA"/>
</dbReference>
<name>Q9RSM6_DEIRA</name>
<feature type="transmembrane region" description="Helical" evidence="5">
    <location>
        <begin position="338"/>
        <end position="360"/>
    </location>
</feature>
<feature type="transmembrane region" description="Helical" evidence="5">
    <location>
        <begin position="432"/>
        <end position="452"/>
    </location>
</feature>
<feature type="transmembrane region" description="Helical" evidence="5">
    <location>
        <begin position="406"/>
        <end position="426"/>
    </location>
</feature>
<gene>
    <name evidence="7" type="ordered locus">DR_2098</name>
</gene>
<evidence type="ECO:0000256" key="2">
    <source>
        <dbReference type="ARBA" id="ARBA00022692"/>
    </source>
</evidence>
<dbReference type="Gene3D" id="1.20.1250.20">
    <property type="entry name" value="MFS general substrate transporter like domains"/>
    <property type="match status" value="1"/>
</dbReference>
<feature type="domain" description="Major facilitator superfamily (MFS) profile" evidence="6">
    <location>
        <begin position="28"/>
        <end position="456"/>
    </location>
</feature>
<dbReference type="PANTHER" id="PTHR23501">
    <property type="entry name" value="MAJOR FACILITATOR SUPERFAMILY"/>
    <property type="match status" value="1"/>
</dbReference>
<reference evidence="7 8" key="1">
    <citation type="journal article" date="1999" name="Science">
        <title>Genome sequence of the radioresistant bacterium Deinococcus radiodurans R1.</title>
        <authorList>
            <person name="White O."/>
            <person name="Eisen J.A."/>
            <person name="Heidelberg J.F."/>
            <person name="Hickey E.K."/>
            <person name="Peterson J.D."/>
            <person name="Dodson R.J."/>
            <person name="Haft D.H."/>
            <person name="Gwinn M.L."/>
            <person name="Nelson W.C."/>
            <person name="Richardson D.L."/>
            <person name="Moffat K.S."/>
            <person name="Qin H."/>
            <person name="Jiang L."/>
            <person name="Pamphile W."/>
            <person name="Crosby M."/>
            <person name="Shen M."/>
            <person name="Vamathevan J.J."/>
            <person name="Lam P."/>
            <person name="McDonald L."/>
            <person name="Utterback T."/>
            <person name="Zalewski C."/>
            <person name="Makarova K.S."/>
            <person name="Aravind L."/>
            <person name="Daly M.J."/>
            <person name="Minton K.W."/>
            <person name="Fleischmann R.D."/>
            <person name="Ketchum K.A."/>
            <person name="Nelson K.E."/>
            <person name="Salzberg S."/>
            <person name="Smith H.O."/>
            <person name="Venter J.C."/>
            <person name="Fraser C.M."/>
        </authorList>
    </citation>
    <scope>NUCLEOTIDE SEQUENCE [LARGE SCALE GENOMIC DNA]</scope>
    <source>
        <strain evidence="8">ATCC 13939 / DSM 20539 / JCM 16871 / LMG 4051 / NBRC 15346 / NCIMB 9279 / R1 / VKM B-1422</strain>
    </source>
</reference>
<keyword evidence="8" id="KW-1185">Reference proteome</keyword>